<comment type="caution">
    <text evidence="1">The sequence shown here is derived from an EMBL/GenBank/DDBJ whole genome shotgun (WGS) entry which is preliminary data.</text>
</comment>
<sequence>MVEVLEDEHTTKISDGDIVQKLLNEPENCMTISLQAFTGVLGYQTIRVIGYHKKKPLQVLIDTGITHNFIDQSMAIRLGCQDDPIVEQSISIPDGRKVQTAVVCRYL</sequence>
<evidence type="ECO:0008006" key="3">
    <source>
        <dbReference type="Google" id="ProtNLM"/>
    </source>
</evidence>
<evidence type="ECO:0000313" key="1">
    <source>
        <dbReference type="EMBL" id="PHT80987.1"/>
    </source>
</evidence>
<name>A0A2G2ZG60_CAPAN</name>
<dbReference type="OMA" id="NEPENCM"/>
<accession>A0A2G2ZG60</accession>
<dbReference type="AlphaFoldDB" id="A0A2G2ZG60"/>
<reference evidence="1 2" key="2">
    <citation type="journal article" date="2017" name="Genome Biol.">
        <title>New reference genome sequences of hot pepper reveal the massive evolution of plant disease-resistance genes by retroduplication.</title>
        <authorList>
            <person name="Kim S."/>
            <person name="Park J."/>
            <person name="Yeom S.I."/>
            <person name="Kim Y.M."/>
            <person name="Seo E."/>
            <person name="Kim K.T."/>
            <person name="Kim M.S."/>
            <person name="Lee J.M."/>
            <person name="Cheong K."/>
            <person name="Shin H.S."/>
            <person name="Kim S.B."/>
            <person name="Han K."/>
            <person name="Lee J."/>
            <person name="Park M."/>
            <person name="Lee H.A."/>
            <person name="Lee H.Y."/>
            <person name="Lee Y."/>
            <person name="Oh S."/>
            <person name="Lee J.H."/>
            <person name="Choi E."/>
            <person name="Choi E."/>
            <person name="Lee S.E."/>
            <person name="Jeon J."/>
            <person name="Kim H."/>
            <person name="Choi G."/>
            <person name="Song H."/>
            <person name="Lee J."/>
            <person name="Lee S.C."/>
            <person name="Kwon J.K."/>
            <person name="Lee H.Y."/>
            <person name="Koo N."/>
            <person name="Hong Y."/>
            <person name="Kim R.W."/>
            <person name="Kang W.H."/>
            <person name="Huh J.H."/>
            <person name="Kang B.C."/>
            <person name="Yang T.J."/>
            <person name="Lee Y.H."/>
            <person name="Bennetzen J.L."/>
            <person name="Choi D."/>
        </authorList>
    </citation>
    <scope>NUCLEOTIDE SEQUENCE [LARGE SCALE GENOMIC DNA]</scope>
    <source>
        <strain evidence="2">cv. CM334</strain>
    </source>
</reference>
<organism evidence="1 2">
    <name type="scientific">Capsicum annuum</name>
    <name type="common">Capsicum pepper</name>
    <dbReference type="NCBI Taxonomy" id="4072"/>
    <lineage>
        <taxon>Eukaryota</taxon>
        <taxon>Viridiplantae</taxon>
        <taxon>Streptophyta</taxon>
        <taxon>Embryophyta</taxon>
        <taxon>Tracheophyta</taxon>
        <taxon>Spermatophyta</taxon>
        <taxon>Magnoliopsida</taxon>
        <taxon>eudicotyledons</taxon>
        <taxon>Gunneridae</taxon>
        <taxon>Pentapetalae</taxon>
        <taxon>asterids</taxon>
        <taxon>lamiids</taxon>
        <taxon>Solanales</taxon>
        <taxon>Solanaceae</taxon>
        <taxon>Solanoideae</taxon>
        <taxon>Capsiceae</taxon>
        <taxon>Capsicum</taxon>
    </lineage>
</organism>
<dbReference type="InterPro" id="IPR021109">
    <property type="entry name" value="Peptidase_aspartic_dom_sf"/>
</dbReference>
<dbReference type="Gramene" id="PHT80987">
    <property type="protein sequence ID" value="PHT80987"/>
    <property type="gene ID" value="T459_14002"/>
</dbReference>
<proteinExistence type="predicted"/>
<evidence type="ECO:0000313" key="2">
    <source>
        <dbReference type="Proteomes" id="UP000222542"/>
    </source>
</evidence>
<keyword evidence="2" id="KW-1185">Reference proteome</keyword>
<dbReference type="Proteomes" id="UP000222542">
    <property type="component" value="Unassembled WGS sequence"/>
</dbReference>
<protein>
    <recommendedName>
        <fullName evidence="3">Aspartic peptidase DDI1-type domain-containing protein</fullName>
    </recommendedName>
</protein>
<reference evidence="1 2" key="1">
    <citation type="journal article" date="2014" name="Nat. Genet.">
        <title>Genome sequence of the hot pepper provides insights into the evolution of pungency in Capsicum species.</title>
        <authorList>
            <person name="Kim S."/>
            <person name="Park M."/>
            <person name="Yeom S.I."/>
            <person name="Kim Y.M."/>
            <person name="Lee J.M."/>
            <person name="Lee H.A."/>
            <person name="Seo E."/>
            <person name="Choi J."/>
            <person name="Cheong K."/>
            <person name="Kim K.T."/>
            <person name="Jung K."/>
            <person name="Lee G.W."/>
            <person name="Oh S.K."/>
            <person name="Bae C."/>
            <person name="Kim S.B."/>
            <person name="Lee H.Y."/>
            <person name="Kim S.Y."/>
            <person name="Kim M.S."/>
            <person name="Kang B.C."/>
            <person name="Jo Y.D."/>
            <person name="Yang H.B."/>
            <person name="Jeong H.J."/>
            <person name="Kang W.H."/>
            <person name="Kwon J.K."/>
            <person name="Shin C."/>
            <person name="Lim J.Y."/>
            <person name="Park J.H."/>
            <person name="Huh J.H."/>
            <person name="Kim J.S."/>
            <person name="Kim B.D."/>
            <person name="Cohen O."/>
            <person name="Paran I."/>
            <person name="Suh M.C."/>
            <person name="Lee S.B."/>
            <person name="Kim Y.K."/>
            <person name="Shin Y."/>
            <person name="Noh S.J."/>
            <person name="Park J."/>
            <person name="Seo Y.S."/>
            <person name="Kwon S.Y."/>
            <person name="Kim H.A."/>
            <person name="Park J.M."/>
            <person name="Kim H.J."/>
            <person name="Choi S.B."/>
            <person name="Bosland P.W."/>
            <person name="Reeves G."/>
            <person name="Jo S.H."/>
            <person name="Lee B.W."/>
            <person name="Cho H.T."/>
            <person name="Choi H.S."/>
            <person name="Lee M.S."/>
            <person name="Yu Y."/>
            <person name="Do Choi Y."/>
            <person name="Park B.S."/>
            <person name="van Deynze A."/>
            <person name="Ashrafi H."/>
            <person name="Hill T."/>
            <person name="Kim W.T."/>
            <person name="Pai H.S."/>
            <person name="Ahn H.K."/>
            <person name="Yeam I."/>
            <person name="Giovannoni J.J."/>
            <person name="Rose J.K."/>
            <person name="Sorensen I."/>
            <person name="Lee S.J."/>
            <person name="Kim R.W."/>
            <person name="Choi I.Y."/>
            <person name="Choi B.S."/>
            <person name="Lim J.S."/>
            <person name="Lee Y.H."/>
            <person name="Choi D."/>
        </authorList>
    </citation>
    <scope>NUCLEOTIDE SEQUENCE [LARGE SCALE GENOMIC DNA]</scope>
    <source>
        <strain evidence="2">cv. CM334</strain>
    </source>
</reference>
<dbReference type="EMBL" id="AYRZ02000005">
    <property type="protein sequence ID" value="PHT80987.1"/>
    <property type="molecule type" value="Genomic_DNA"/>
</dbReference>
<gene>
    <name evidence="1" type="ORF">T459_14002</name>
</gene>
<dbReference type="Gene3D" id="2.40.70.10">
    <property type="entry name" value="Acid Proteases"/>
    <property type="match status" value="1"/>
</dbReference>